<dbReference type="Pfam" id="PF00535">
    <property type="entry name" value="Glycos_transf_2"/>
    <property type="match status" value="1"/>
</dbReference>
<evidence type="ECO:0000313" key="11">
    <source>
        <dbReference type="EMBL" id="RQD75816.1"/>
    </source>
</evidence>
<evidence type="ECO:0000256" key="5">
    <source>
        <dbReference type="ARBA" id="ARBA00022842"/>
    </source>
</evidence>
<dbReference type="Proteomes" id="UP000285138">
    <property type="component" value="Unassembled WGS sequence"/>
</dbReference>
<keyword evidence="3" id="KW-0328">Glycosyltransferase</keyword>
<dbReference type="GO" id="GO:0016757">
    <property type="term" value="F:glycosyltransferase activity"/>
    <property type="evidence" value="ECO:0007669"/>
    <property type="project" value="UniProtKB-KW"/>
</dbReference>
<evidence type="ECO:0000256" key="7">
    <source>
        <dbReference type="ARBA" id="ARBA00040894"/>
    </source>
</evidence>
<comment type="catalytic activity">
    <reaction evidence="8">
        <text>(2R)-3-phosphoglycerate + UDP-alpha-D-glucose = (2R)-2-O-(alpha-D-glucopyranosyl)-3-phospho-glycerate + UDP + H(+)</text>
        <dbReference type="Rhea" id="RHEA:31319"/>
        <dbReference type="ChEBI" id="CHEBI:15378"/>
        <dbReference type="ChEBI" id="CHEBI:58223"/>
        <dbReference type="ChEBI" id="CHEBI:58272"/>
        <dbReference type="ChEBI" id="CHEBI:58885"/>
        <dbReference type="ChEBI" id="CHEBI:62600"/>
        <dbReference type="EC" id="2.4.1.266"/>
    </reaction>
    <physiologicalReaction direction="left-to-right" evidence="8">
        <dbReference type="Rhea" id="RHEA:31320"/>
    </physiologicalReaction>
</comment>
<keyword evidence="5" id="KW-0460">Magnesium</keyword>
<dbReference type="Gene3D" id="3.90.550.10">
    <property type="entry name" value="Spore Coat Polysaccharide Biosynthesis Protein SpsA, Chain A"/>
    <property type="match status" value="1"/>
</dbReference>
<dbReference type="InterPro" id="IPR001173">
    <property type="entry name" value="Glyco_trans_2-like"/>
</dbReference>
<dbReference type="InterPro" id="IPR029044">
    <property type="entry name" value="Nucleotide-diphossugar_trans"/>
</dbReference>
<comment type="catalytic activity">
    <reaction evidence="9">
        <text>an NDP-alpha-D-glucose + (2R)-3-phosphoglycerate = (2R)-2-O-(alpha-D-glucopyranosyl)-3-phospho-glycerate + a ribonucleoside 5'-diphosphate + H(+)</text>
        <dbReference type="Rhea" id="RHEA:47244"/>
        <dbReference type="ChEBI" id="CHEBI:15378"/>
        <dbReference type="ChEBI" id="CHEBI:57930"/>
        <dbReference type="ChEBI" id="CHEBI:58272"/>
        <dbReference type="ChEBI" id="CHEBI:62600"/>
        <dbReference type="ChEBI" id="CHEBI:76533"/>
        <dbReference type="EC" id="2.4.1.266"/>
    </reaction>
    <physiologicalReaction direction="left-to-right" evidence="9">
        <dbReference type="Rhea" id="RHEA:47245"/>
    </physiologicalReaction>
</comment>
<evidence type="ECO:0000259" key="10">
    <source>
        <dbReference type="Pfam" id="PF00535"/>
    </source>
</evidence>
<accession>A0A424YEC3</accession>
<dbReference type="EC" id="2.4.1.266" evidence="6"/>
<evidence type="ECO:0000313" key="12">
    <source>
        <dbReference type="Proteomes" id="UP000285138"/>
    </source>
</evidence>
<comment type="similarity">
    <text evidence="2">Belongs to the glycosyltransferase 2 family.</text>
</comment>
<sequence length="213" mass="23390">MKTIAILPAFNEEKTIGSIIETLREVPEVSDVVVVSDASTDSTVEVAESLGAKVIELAENRGKGGAMKAGLDCTKADIILFLDADLIGLTREHVYELLNPVIQQRADMTIGVFGKGRVATDLAQKVAPYLSGQRAVKRYILEGISGIDMSRFGVEVALTRYIESADVRVEKVLLEDMSHVMKEEKMGVFKGLAARVKMYWEIVKFLIAKESLK</sequence>
<dbReference type="PANTHER" id="PTHR48090:SF10">
    <property type="entry name" value="GLUCOSYL-3-PHOSPHOGLYCERATE SYNTHASE"/>
    <property type="match status" value="1"/>
</dbReference>
<organism evidence="11 12">
    <name type="scientific">Candidatus Syntrophonatronum acetioxidans</name>
    <dbReference type="NCBI Taxonomy" id="1795816"/>
    <lineage>
        <taxon>Bacteria</taxon>
        <taxon>Bacillati</taxon>
        <taxon>Bacillota</taxon>
        <taxon>Clostridia</taxon>
        <taxon>Eubacteriales</taxon>
        <taxon>Syntrophomonadaceae</taxon>
        <taxon>Candidatus Syntrophonatronum</taxon>
    </lineage>
</organism>
<feature type="domain" description="Glycosyltransferase 2-like" evidence="10">
    <location>
        <begin position="6"/>
        <end position="126"/>
    </location>
</feature>
<evidence type="ECO:0000256" key="2">
    <source>
        <dbReference type="ARBA" id="ARBA00006739"/>
    </source>
</evidence>
<evidence type="ECO:0000256" key="6">
    <source>
        <dbReference type="ARBA" id="ARBA00039022"/>
    </source>
</evidence>
<evidence type="ECO:0000256" key="4">
    <source>
        <dbReference type="ARBA" id="ARBA00022679"/>
    </source>
</evidence>
<protein>
    <recommendedName>
        <fullName evidence="7">Glucosyl-3-phosphoglycerate synthase</fullName>
        <ecNumber evidence="6">2.4.1.266</ecNumber>
    </recommendedName>
</protein>
<proteinExistence type="inferred from homology"/>
<dbReference type="PANTHER" id="PTHR48090">
    <property type="entry name" value="UNDECAPRENYL-PHOSPHATE 4-DEOXY-4-FORMAMIDO-L-ARABINOSE TRANSFERASE-RELATED"/>
    <property type="match status" value="1"/>
</dbReference>
<dbReference type="SUPFAM" id="SSF53448">
    <property type="entry name" value="Nucleotide-diphospho-sugar transferases"/>
    <property type="match status" value="1"/>
</dbReference>
<reference evidence="11 12" key="1">
    <citation type="submission" date="2018-08" db="EMBL/GenBank/DDBJ databases">
        <title>The metabolism and importance of syntrophic acetate oxidation coupled to methane or sulfide production in haloalkaline environments.</title>
        <authorList>
            <person name="Timmers P.H.A."/>
            <person name="Vavourakis C.D."/>
            <person name="Sorokin D.Y."/>
            <person name="Sinninghe Damste J.S."/>
            <person name="Muyzer G."/>
            <person name="Stams A.J.M."/>
            <person name="Plugge C.M."/>
        </authorList>
    </citation>
    <scope>NUCLEOTIDE SEQUENCE [LARGE SCALE GENOMIC DNA]</scope>
    <source>
        <strain evidence="11">MSAO_Bac1</strain>
    </source>
</reference>
<comment type="cofactor">
    <cofactor evidence="1">
        <name>Mg(2+)</name>
        <dbReference type="ChEBI" id="CHEBI:18420"/>
    </cofactor>
</comment>
<evidence type="ECO:0000256" key="9">
    <source>
        <dbReference type="ARBA" id="ARBA00048997"/>
    </source>
</evidence>
<dbReference type="InterPro" id="IPR050256">
    <property type="entry name" value="Glycosyltransferase_2"/>
</dbReference>
<evidence type="ECO:0000256" key="3">
    <source>
        <dbReference type="ARBA" id="ARBA00022676"/>
    </source>
</evidence>
<name>A0A424YEC3_9FIRM</name>
<dbReference type="AlphaFoldDB" id="A0A424YEC3"/>
<evidence type="ECO:0000256" key="1">
    <source>
        <dbReference type="ARBA" id="ARBA00001946"/>
    </source>
</evidence>
<comment type="caution">
    <text evidence="11">The sequence shown here is derived from an EMBL/GenBank/DDBJ whole genome shotgun (WGS) entry which is preliminary data.</text>
</comment>
<dbReference type="CDD" id="cd04179">
    <property type="entry name" value="DPM_DPG-synthase_like"/>
    <property type="match status" value="1"/>
</dbReference>
<evidence type="ECO:0000256" key="8">
    <source>
        <dbReference type="ARBA" id="ARBA00048689"/>
    </source>
</evidence>
<keyword evidence="4 11" id="KW-0808">Transferase</keyword>
<dbReference type="EMBL" id="QZAA01000141">
    <property type="protein sequence ID" value="RQD75816.1"/>
    <property type="molecule type" value="Genomic_DNA"/>
</dbReference>
<gene>
    <name evidence="11" type="ORF">D5R97_05425</name>
</gene>